<reference evidence="3" key="1">
    <citation type="submission" date="2021-01" db="EMBL/GenBank/DDBJ databases">
        <authorList>
            <consortium name="Aspergillus puulaauensis MK2 genome sequencing consortium"/>
            <person name="Kazuki M."/>
            <person name="Futagami T."/>
        </authorList>
    </citation>
    <scope>NUCLEOTIDE SEQUENCE</scope>
    <source>
        <strain evidence="3">MK2</strain>
    </source>
</reference>
<evidence type="ECO:0000313" key="4">
    <source>
        <dbReference type="Proteomes" id="UP000654913"/>
    </source>
</evidence>
<dbReference type="PANTHER" id="PTHR10655">
    <property type="entry name" value="LYSOPHOSPHOLIPASE-RELATED"/>
    <property type="match status" value="1"/>
</dbReference>
<name>A0A7R8ANU3_9EURO</name>
<dbReference type="OrthoDB" id="2418081at2759"/>
<evidence type="ECO:0000259" key="2">
    <source>
        <dbReference type="Pfam" id="PF02230"/>
    </source>
</evidence>
<dbReference type="GO" id="GO:0008474">
    <property type="term" value="F:palmitoyl-(protein) hydrolase activity"/>
    <property type="evidence" value="ECO:0007669"/>
    <property type="project" value="TreeGrafter"/>
</dbReference>
<dbReference type="InterPro" id="IPR029058">
    <property type="entry name" value="AB_hydrolase_fold"/>
</dbReference>
<keyword evidence="4" id="KW-1185">Reference proteome</keyword>
<evidence type="ECO:0000313" key="3">
    <source>
        <dbReference type="EMBL" id="BCS25257.1"/>
    </source>
</evidence>
<dbReference type="GO" id="GO:0005737">
    <property type="term" value="C:cytoplasm"/>
    <property type="evidence" value="ECO:0007669"/>
    <property type="project" value="TreeGrafter"/>
</dbReference>
<gene>
    <name evidence="3" type="ORF">APUU_41701A</name>
</gene>
<dbReference type="Gene3D" id="3.40.50.1820">
    <property type="entry name" value="alpha/beta hydrolase"/>
    <property type="match status" value="1"/>
</dbReference>
<dbReference type="Pfam" id="PF02230">
    <property type="entry name" value="Abhydrolase_2"/>
    <property type="match status" value="1"/>
</dbReference>
<reference evidence="3" key="2">
    <citation type="submission" date="2021-02" db="EMBL/GenBank/DDBJ databases">
        <title>Aspergillus puulaauensis MK2 genome sequence.</title>
        <authorList>
            <person name="Futagami T."/>
            <person name="Mori K."/>
            <person name="Kadooka C."/>
            <person name="Tanaka T."/>
        </authorList>
    </citation>
    <scope>NUCLEOTIDE SEQUENCE</scope>
    <source>
        <strain evidence="3">MK2</strain>
    </source>
</reference>
<dbReference type="GO" id="GO:0052689">
    <property type="term" value="F:carboxylic ester hydrolase activity"/>
    <property type="evidence" value="ECO:0007669"/>
    <property type="project" value="TreeGrafter"/>
</dbReference>
<dbReference type="InterPro" id="IPR050565">
    <property type="entry name" value="LYPA1-2/EST-like"/>
</dbReference>
<dbReference type="SUPFAM" id="SSF53474">
    <property type="entry name" value="alpha/beta-Hydrolases"/>
    <property type="match status" value="1"/>
</dbReference>
<evidence type="ECO:0000256" key="1">
    <source>
        <dbReference type="ARBA" id="ARBA00006499"/>
    </source>
</evidence>
<feature type="domain" description="Phospholipase/carboxylesterase/thioesterase" evidence="2">
    <location>
        <begin position="18"/>
        <end position="174"/>
    </location>
</feature>
<accession>A0A7R8ANU3</accession>
<protein>
    <recommendedName>
        <fullName evidence="2">Phospholipase/carboxylesterase/thioesterase domain-containing protein</fullName>
    </recommendedName>
</protein>
<sequence>MAKIKTRSTESRRQKPLVVTPRDKTHTHTVILLHDAGAKGRDAGRKFLKATNIQSHFPTVRFVFPCAFKAPPAVKNGPSGATQWFNNPSWPSPRWAGDTATLPETAVFLQRLIHSEARLLRDNGDYGLHAAYGRVVVGGLSHGGAAALLYLLGSHRPLGGFLGIGALLPWKYQLELLLEMYEDGFGRRKAIVGTNYVRDLLQFERLAVGNEGYRSCESLKDAEKDNRESRMPAWQYPLIHLNTPAFLGHGSQPEKENSMGRCLSGIFGMDVIDIDCTEHGKEWYSVPEAFEHVLSFLEQRVGIHRASMDETSSTSKTERKVI</sequence>
<comment type="similarity">
    <text evidence="1">Belongs to the AB hydrolase superfamily. AB hydrolase 2 family.</text>
</comment>
<dbReference type="GeneID" id="64975262"/>
<dbReference type="InterPro" id="IPR003140">
    <property type="entry name" value="PLipase/COase/thioEstase"/>
</dbReference>
<dbReference type="PANTHER" id="PTHR10655:SF63">
    <property type="entry name" value="PHOSPHOLIPASE_CARBOXYLESTERASE_THIOESTERASE DOMAIN-CONTAINING PROTEIN"/>
    <property type="match status" value="1"/>
</dbReference>
<dbReference type="RefSeq" id="XP_041557451.1">
    <property type="nucleotide sequence ID" value="XM_041704913.1"/>
</dbReference>
<dbReference type="KEGG" id="apuu:APUU_41701A"/>
<dbReference type="Proteomes" id="UP000654913">
    <property type="component" value="Chromosome 4"/>
</dbReference>
<organism evidence="3 4">
    <name type="scientific">Aspergillus puulaauensis</name>
    <dbReference type="NCBI Taxonomy" id="1220207"/>
    <lineage>
        <taxon>Eukaryota</taxon>
        <taxon>Fungi</taxon>
        <taxon>Dikarya</taxon>
        <taxon>Ascomycota</taxon>
        <taxon>Pezizomycotina</taxon>
        <taxon>Eurotiomycetes</taxon>
        <taxon>Eurotiomycetidae</taxon>
        <taxon>Eurotiales</taxon>
        <taxon>Aspergillaceae</taxon>
        <taxon>Aspergillus</taxon>
    </lineage>
</organism>
<dbReference type="AlphaFoldDB" id="A0A7R8ANU3"/>
<proteinExistence type="inferred from homology"/>
<dbReference type="EMBL" id="AP024446">
    <property type="protein sequence ID" value="BCS25257.1"/>
    <property type="molecule type" value="Genomic_DNA"/>
</dbReference>